<evidence type="ECO:0000256" key="1">
    <source>
        <dbReference type="SAM" id="MobiDB-lite"/>
    </source>
</evidence>
<dbReference type="Proteomes" id="UP000299102">
    <property type="component" value="Unassembled WGS sequence"/>
</dbReference>
<evidence type="ECO:0000313" key="2">
    <source>
        <dbReference type="EMBL" id="GBP83373.1"/>
    </source>
</evidence>
<protein>
    <submittedName>
        <fullName evidence="2">Uncharacterized protein</fullName>
    </submittedName>
</protein>
<gene>
    <name evidence="2" type="ORF">EVAR_91046_1</name>
</gene>
<name>A0A4C1Z8B7_EUMVA</name>
<dbReference type="AlphaFoldDB" id="A0A4C1Z8B7"/>
<feature type="region of interest" description="Disordered" evidence="1">
    <location>
        <begin position="25"/>
        <end position="58"/>
    </location>
</feature>
<reference evidence="2 3" key="1">
    <citation type="journal article" date="2019" name="Commun. Biol.">
        <title>The bagworm genome reveals a unique fibroin gene that provides high tensile strength.</title>
        <authorList>
            <person name="Kono N."/>
            <person name="Nakamura H."/>
            <person name="Ohtoshi R."/>
            <person name="Tomita M."/>
            <person name="Numata K."/>
            <person name="Arakawa K."/>
        </authorList>
    </citation>
    <scope>NUCLEOTIDE SEQUENCE [LARGE SCALE GENOMIC DNA]</scope>
</reference>
<dbReference type="EMBL" id="BGZK01001618">
    <property type="protein sequence ID" value="GBP83373.1"/>
    <property type="molecule type" value="Genomic_DNA"/>
</dbReference>
<feature type="compositionally biased region" description="Polar residues" evidence="1">
    <location>
        <begin position="91"/>
        <end position="100"/>
    </location>
</feature>
<organism evidence="2 3">
    <name type="scientific">Eumeta variegata</name>
    <name type="common">Bagworm moth</name>
    <name type="synonym">Eumeta japonica</name>
    <dbReference type="NCBI Taxonomy" id="151549"/>
    <lineage>
        <taxon>Eukaryota</taxon>
        <taxon>Metazoa</taxon>
        <taxon>Ecdysozoa</taxon>
        <taxon>Arthropoda</taxon>
        <taxon>Hexapoda</taxon>
        <taxon>Insecta</taxon>
        <taxon>Pterygota</taxon>
        <taxon>Neoptera</taxon>
        <taxon>Endopterygota</taxon>
        <taxon>Lepidoptera</taxon>
        <taxon>Glossata</taxon>
        <taxon>Ditrysia</taxon>
        <taxon>Tineoidea</taxon>
        <taxon>Psychidae</taxon>
        <taxon>Oiketicinae</taxon>
        <taxon>Eumeta</taxon>
    </lineage>
</organism>
<keyword evidence="3" id="KW-1185">Reference proteome</keyword>
<comment type="caution">
    <text evidence="2">The sequence shown here is derived from an EMBL/GenBank/DDBJ whole genome shotgun (WGS) entry which is preliminary data.</text>
</comment>
<accession>A0A4C1Z8B7</accession>
<proteinExistence type="predicted"/>
<evidence type="ECO:0000313" key="3">
    <source>
        <dbReference type="Proteomes" id="UP000299102"/>
    </source>
</evidence>
<feature type="region of interest" description="Disordered" evidence="1">
    <location>
        <begin position="91"/>
        <end position="116"/>
    </location>
</feature>
<sequence>MVILKKKFDITKLHEEKPDENFECRNFGKGNVNSGSRRPKQSGKGHGEDVVSSTKQLRSADKRFNMSRKFEPLDFDALARKRRQLLERLQMNCSDSQKWTSKPAPSKGNEERKRNKRNIPSPLYLLTHYSIYYLSRIQFLAKGCTNTGWLYTPVTPNPS</sequence>